<reference evidence="2" key="1">
    <citation type="journal article" date="2023" name="Plants (Basel)">
        <title>Genomic Analysis of Leptolyngbya boryana CZ1 Reveals Efficient Carbon Fixation Modules.</title>
        <authorList>
            <person name="Bai X."/>
            <person name="Wang H."/>
            <person name="Cheng W."/>
            <person name="Wang J."/>
            <person name="Ma M."/>
            <person name="Hu H."/>
            <person name="Song Z."/>
            <person name="Ma H."/>
            <person name="Fan Y."/>
            <person name="Du C."/>
            <person name="Xu J."/>
        </authorList>
    </citation>
    <scope>NUCLEOTIDE SEQUENCE</scope>
    <source>
        <strain evidence="2">CZ1</strain>
    </source>
</reference>
<dbReference type="Gene3D" id="2.160.20.80">
    <property type="entry name" value="E3 ubiquitin-protein ligase SopA"/>
    <property type="match status" value="1"/>
</dbReference>
<evidence type="ECO:0000256" key="1">
    <source>
        <dbReference type="ARBA" id="ARBA00022737"/>
    </source>
</evidence>
<proteinExistence type="predicted"/>
<name>A0AA96X1B4_LEPBY</name>
<dbReference type="AlphaFoldDB" id="A0AA96X1B4"/>
<organism evidence="2">
    <name type="scientific">Leptolyngbya boryana CZ1</name>
    <dbReference type="NCBI Taxonomy" id="3060204"/>
    <lineage>
        <taxon>Bacteria</taxon>
        <taxon>Bacillati</taxon>
        <taxon>Cyanobacteriota</taxon>
        <taxon>Cyanophyceae</taxon>
        <taxon>Leptolyngbyales</taxon>
        <taxon>Leptolyngbyaceae</taxon>
        <taxon>Leptolyngbya group</taxon>
        <taxon>Leptolyngbya</taxon>
    </lineage>
</organism>
<dbReference type="Pfam" id="PF00805">
    <property type="entry name" value="Pentapeptide"/>
    <property type="match status" value="1"/>
</dbReference>
<protein>
    <submittedName>
        <fullName evidence="2">Pentapeptide repeat-containing protein</fullName>
    </submittedName>
</protein>
<accession>A0AA96X1B4</accession>
<dbReference type="PANTHER" id="PTHR47485">
    <property type="entry name" value="THYLAKOID LUMENAL 17.4 KDA PROTEIN, CHLOROPLASTIC"/>
    <property type="match status" value="1"/>
</dbReference>
<keyword evidence="1" id="KW-0677">Repeat</keyword>
<dbReference type="PANTHER" id="PTHR47485:SF1">
    <property type="entry name" value="THYLAKOID LUMENAL 17.4 KDA PROTEIN, CHLOROPLASTIC"/>
    <property type="match status" value="1"/>
</dbReference>
<evidence type="ECO:0000313" key="2">
    <source>
        <dbReference type="EMBL" id="WNZ49212.1"/>
    </source>
</evidence>
<sequence length="104" mass="11215">MAGANLPGANLSGADLRKANLHGANLRETYFGWSDFGDYFLEGADLTEADLRGANLSGANFEDAFGGLDLQNIIWNESTDWENVQGLETAQNVPIALKQQLGLE</sequence>
<dbReference type="EMBL" id="CP130144">
    <property type="protein sequence ID" value="WNZ49212.1"/>
    <property type="molecule type" value="Genomic_DNA"/>
</dbReference>
<reference evidence="2" key="2">
    <citation type="submission" date="2023-07" db="EMBL/GenBank/DDBJ databases">
        <authorList>
            <person name="Bai X.-H."/>
            <person name="Wang H.-H."/>
            <person name="Wang J."/>
            <person name="Ma M.-Y."/>
            <person name="Hu H.-H."/>
            <person name="Song Z.-L."/>
            <person name="Ma H.-G."/>
            <person name="Fan Y."/>
            <person name="Du C.-Y."/>
            <person name="Xu J.-C."/>
        </authorList>
    </citation>
    <scope>NUCLEOTIDE SEQUENCE</scope>
    <source>
        <strain evidence="2">CZ1</strain>
    </source>
</reference>
<dbReference type="SUPFAM" id="SSF141571">
    <property type="entry name" value="Pentapeptide repeat-like"/>
    <property type="match status" value="1"/>
</dbReference>
<gene>
    <name evidence="2" type="ORF">Q2T42_12885</name>
</gene>
<dbReference type="InterPro" id="IPR001646">
    <property type="entry name" value="5peptide_repeat"/>
</dbReference>